<evidence type="ECO:0000313" key="8">
    <source>
        <dbReference type="Proteomes" id="UP001501302"/>
    </source>
</evidence>
<dbReference type="Proteomes" id="UP001501302">
    <property type="component" value="Unassembled WGS sequence"/>
</dbReference>
<evidence type="ECO:0000256" key="5">
    <source>
        <dbReference type="ARBA" id="ARBA00023315"/>
    </source>
</evidence>
<evidence type="ECO:0000256" key="2">
    <source>
        <dbReference type="ARBA" id="ARBA00022679"/>
    </source>
</evidence>
<keyword evidence="5" id="KW-0012">Acyltransferase</keyword>
<evidence type="ECO:0008006" key="9">
    <source>
        <dbReference type="Google" id="ProtNLM"/>
    </source>
</evidence>
<reference evidence="8" key="1">
    <citation type="journal article" date="2019" name="Int. J. Syst. Evol. Microbiol.">
        <title>The Global Catalogue of Microorganisms (GCM) 10K type strain sequencing project: providing services to taxonomists for standard genome sequencing and annotation.</title>
        <authorList>
            <consortium name="The Broad Institute Genomics Platform"/>
            <consortium name="The Broad Institute Genome Sequencing Center for Infectious Disease"/>
            <person name="Wu L."/>
            <person name="Ma J."/>
        </authorList>
    </citation>
    <scope>NUCLEOTIDE SEQUENCE [LARGE SCALE GENOMIC DNA]</scope>
    <source>
        <strain evidence="8">JCM 18285</strain>
    </source>
</reference>
<dbReference type="PANTHER" id="PTHR36174">
    <property type="entry name" value="LIPID II:GLYCINE GLYCYLTRANSFERASE"/>
    <property type="match status" value="1"/>
</dbReference>
<dbReference type="PROSITE" id="PS51191">
    <property type="entry name" value="FEMABX"/>
    <property type="match status" value="1"/>
</dbReference>
<dbReference type="PANTHER" id="PTHR36174:SF1">
    <property type="entry name" value="LIPID II:GLYCINE GLYCYLTRANSFERASE"/>
    <property type="match status" value="1"/>
</dbReference>
<dbReference type="InterPro" id="IPR016181">
    <property type="entry name" value="Acyl_CoA_acyltransferase"/>
</dbReference>
<keyword evidence="4" id="KW-0573">Peptidoglycan synthesis</keyword>
<keyword evidence="2" id="KW-0808">Transferase</keyword>
<gene>
    <name evidence="7" type="ORF">GCM10023314_16420</name>
</gene>
<sequence>MKIEILTEKNEWDEFLESVEDYGFYHTFDYHQISKSETDQAVLIKYTNNDIFIGLPLLIRKIEGTEYFDAISVYGYAGPVGSKTPLNFNTSNYEKTLIDFFNEKKIVSVFDRLNPYLTFQNILFSNLGEGSYFGELEYLGKIVNINLSNPLEEQRSKYQRRLKTQINKANRLLSLKVAETKEDFQEFQDLYYANMKRIKAKKRYFFSDEYFEKFISSNDYITEVLLAIDNETKKTIAACMFVKTNTMVQYHLSGSDEKFLHLNGSKFLIDQMRIKATKEGYKNFNLGGGLGANENDSLFRFKSSFSDEYHPFFVWKLIVNKEEYDNLCNKNKILKMSSSFFPLYRLAEHK</sequence>
<dbReference type="EMBL" id="BAABJJ010000023">
    <property type="protein sequence ID" value="GAA4944128.1"/>
    <property type="molecule type" value="Genomic_DNA"/>
</dbReference>
<comment type="caution">
    <text evidence="7">The sequence shown here is derived from an EMBL/GenBank/DDBJ whole genome shotgun (WGS) entry which is preliminary data.</text>
</comment>
<keyword evidence="6" id="KW-0961">Cell wall biogenesis/degradation</keyword>
<comment type="similarity">
    <text evidence="1">Belongs to the FemABX family.</text>
</comment>
<dbReference type="RefSeq" id="WP_345191385.1">
    <property type="nucleotide sequence ID" value="NZ_BAABJJ010000023.1"/>
</dbReference>
<protein>
    <recommendedName>
        <fullName evidence="9">FemAB family protein</fullName>
    </recommendedName>
</protein>
<accession>A0ABP9GI33</accession>
<evidence type="ECO:0000313" key="7">
    <source>
        <dbReference type="EMBL" id="GAA4944128.1"/>
    </source>
</evidence>
<dbReference type="SUPFAM" id="SSF55729">
    <property type="entry name" value="Acyl-CoA N-acyltransferases (Nat)"/>
    <property type="match status" value="1"/>
</dbReference>
<evidence type="ECO:0000256" key="6">
    <source>
        <dbReference type="ARBA" id="ARBA00023316"/>
    </source>
</evidence>
<evidence type="ECO:0000256" key="4">
    <source>
        <dbReference type="ARBA" id="ARBA00022984"/>
    </source>
</evidence>
<dbReference type="Pfam" id="PF02388">
    <property type="entry name" value="FemAB"/>
    <property type="match status" value="1"/>
</dbReference>
<name>A0ABP9GI33_9FLAO</name>
<proteinExistence type="inferred from homology"/>
<keyword evidence="3" id="KW-0133">Cell shape</keyword>
<evidence type="ECO:0000256" key="1">
    <source>
        <dbReference type="ARBA" id="ARBA00009943"/>
    </source>
</evidence>
<dbReference type="InterPro" id="IPR050644">
    <property type="entry name" value="PG_Glycine_Bridge_Synth"/>
</dbReference>
<dbReference type="InterPro" id="IPR003447">
    <property type="entry name" value="FEMABX"/>
</dbReference>
<dbReference type="Gene3D" id="3.40.630.30">
    <property type="match status" value="1"/>
</dbReference>
<evidence type="ECO:0000256" key="3">
    <source>
        <dbReference type="ARBA" id="ARBA00022960"/>
    </source>
</evidence>
<keyword evidence="8" id="KW-1185">Reference proteome</keyword>
<organism evidence="7 8">
    <name type="scientific">Algibacter agarivorans</name>
    <dbReference type="NCBI Taxonomy" id="1109741"/>
    <lineage>
        <taxon>Bacteria</taxon>
        <taxon>Pseudomonadati</taxon>
        <taxon>Bacteroidota</taxon>
        <taxon>Flavobacteriia</taxon>
        <taxon>Flavobacteriales</taxon>
        <taxon>Flavobacteriaceae</taxon>
        <taxon>Algibacter</taxon>
    </lineage>
</organism>